<evidence type="ECO:0000256" key="10">
    <source>
        <dbReference type="ARBA" id="ARBA00048721"/>
    </source>
</evidence>
<keyword evidence="4 11" id="KW-0662">Pyridine nucleotide biosynthesis</keyword>
<evidence type="ECO:0000256" key="9">
    <source>
        <dbReference type="ARBA" id="ARBA00023027"/>
    </source>
</evidence>
<keyword evidence="8 11" id="KW-0067">ATP-binding</keyword>
<evidence type="ECO:0000313" key="13">
    <source>
        <dbReference type="EMBL" id="USG61696.1"/>
    </source>
</evidence>
<gene>
    <name evidence="11 13" type="primary">nadD</name>
    <name evidence="13" type="ORF">NBZ79_01735</name>
</gene>
<comment type="similarity">
    <text evidence="3 11">Belongs to the NadD family.</text>
</comment>
<keyword evidence="9 11" id="KW-0520">NAD</keyword>
<evidence type="ECO:0000256" key="3">
    <source>
        <dbReference type="ARBA" id="ARBA00009014"/>
    </source>
</evidence>
<evidence type="ECO:0000256" key="1">
    <source>
        <dbReference type="ARBA" id="ARBA00002324"/>
    </source>
</evidence>
<comment type="pathway">
    <text evidence="2 11">Cofactor biosynthesis; NAD(+) biosynthesis; deamido-NAD(+) from nicotinate D-ribonucleotide: step 1/1.</text>
</comment>
<evidence type="ECO:0000256" key="8">
    <source>
        <dbReference type="ARBA" id="ARBA00022840"/>
    </source>
</evidence>
<proteinExistence type="inferred from homology"/>
<evidence type="ECO:0000256" key="4">
    <source>
        <dbReference type="ARBA" id="ARBA00022642"/>
    </source>
</evidence>
<reference evidence="13" key="1">
    <citation type="submission" date="2022-06" db="EMBL/GenBank/DDBJ databases">
        <title>Sneathiella actinostolidae sp. nov., isolated from a sea anemonein the Western Pacific Ocean.</title>
        <authorList>
            <person name="Wei M.J."/>
        </authorList>
    </citation>
    <scope>NUCLEOTIDE SEQUENCE</scope>
    <source>
        <strain evidence="13">PHK-P5</strain>
    </source>
</reference>
<evidence type="ECO:0000256" key="7">
    <source>
        <dbReference type="ARBA" id="ARBA00022741"/>
    </source>
</evidence>
<dbReference type="InterPro" id="IPR004821">
    <property type="entry name" value="Cyt_trans-like"/>
</dbReference>
<comment type="function">
    <text evidence="1 11">Catalyzes the reversible adenylation of nicotinate mononucleotide (NaMN) to nicotinic acid adenine dinucleotide (NaAD).</text>
</comment>
<evidence type="ECO:0000313" key="14">
    <source>
        <dbReference type="Proteomes" id="UP001056291"/>
    </source>
</evidence>
<feature type="domain" description="Cytidyltransferase-like" evidence="12">
    <location>
        <begin position="8"/>
        <end position="191"/>
    </location>
</feature>
<dbReference type="EMBL" id="CP098747">
    <property type="protein sequence ID" value="USG61696.1"/>
    <property type="molecule type" value="Genomic_DNA"/>
</dbReference>
<dbReference type="HAMAP" id="MF_00244">
    <property type="entry name" value="NaMN_adenylyltr"/>
    <property type="match status" value="1"/>
</dbReference>
<evidence type="ECO:0000256" key="2">
    <source>
        <dbReference type="ARBA" id="ARBA00005019"/>
    </source>
</evidence>
<dbReference type="GO" id="GO:0016779">
    <property type="term" value="F:nucleotidyltransferase activity"/>
    <property type="evidence" value="ECO:0007669"/>
    <property type="project" value="UniProtKB-KW"/>
</dbReference>
<dbReference type="CDD" id="cd02165">
    <property type="entry name" value="NMNAT"/>
    <property type="match status" value="1"/>
</dbReference>
<dbReference type="RefSeq" id="WP_251934871.1">
    <property type="nucleotide sequence ID" value="NZ_CP098747.1"/>
</dbReference>
<dbReference type="PANTHER" id="PTHR39321">
    <property type="entry name" value="NICOTINATE-NUCLEOTIDE ADENYLYLTRANSFERASE-RELATED"/>
    <property type="match status" value="1"/>
</dbReference>
<evidence type="ECO:0000256" key="5">
    <source>
        <dbReference type="ARBA" id="ARBA00022679"/>
    </source>
</evidence>
<keyword evidence="7 11" id="KW-0547">Nucleotide-binding</keyword>
<dbReference type="NCBIfam" id="TIGR00482">
    <property type="entry name" value="nicotinate (nicotinamide) nucleotide adenylyltransferase"/>
    <property type="match status" value="1"/>
</dbReference>
<dbReference type="Pfam" id="PF01467">
    <property type="entry name" value="CTP_transf_like"/>
    <property type="match status" value="1"/>
</dbReference>
<dbReference type="SUPFAM" id="SSF52374">
    <property type="entry name" value="Nucleotidylyl transferase"/>
    <property type="match status" value="1"/>
</dbReference>
<dbReference type="InterPro" id="IPR005248">
    <property type="entry name" value="NadD/NMNAT"/>
</dbReference>
<accession>A0ABY4W4D3</accession>
<name>A0ABY4W4D3_9PROT</name>
<dbReference type="InterPro" id="IPR014729">
    <property type="entry name" value="Rossmann-like_a/b/a_fold"/>
</dbReference>
<dbReference type="Gene3D" id="3.40.50.620">
    <property type="entry name" value="HUPs"/>
    <property type="match status" value="1"/>
</dbReference>
<sequence length="201" mass="22935">MRPRKIGILGGSFNPAHQGHRDISLTALRLLALDEVWWLVSPQNPLKTSDGMGDFRDRMAGAKKIAKHPNIKVSDFETRINEPRTAKMLPKLIESYPDCQFVWLMGADNLVQFPKWYRWENIMDTVPIAVFNRPGYTYQALNGPIAQKFREYRLFPAAEGKPIPHFASSPPPCWVFVSQTAHKISSTHIRNFRDRAGNTCS</sequence>
<dbReference type="Proteomes" id="UP001056291">
    <property type="component" value="Chromosome"/>
</dbReference>
<keyword evidence="6 11" id="KW-0548">Nucleotidyltransferase</keyword>
<dbReference type="EC" id="2.7.7.18" evidence="11"/>
<keyword evidence="5 11" id="KW-0808">Transferase</keyword>
<dbReference type="PANTHER" id="PTHR39321:SF3">
    <property type="entry name" value="PHOSPHOPANTETHEINE ADENYLYLTRANSFERASE"/>
    <property type="match status" value="1"/>
</dbReference>
<evidence type="ECO:0000259" key="12">
    <source>
        <dbReference type="Pfam" id="PF01467"/>
    </source>
</evidence>
<evidence type="ECO:0000256" key="6">
    <source>
        <dbReference type="ARBA" id="ARBA00022695"/>
    </source>
</evidence>
<protein>
    <recommendedName>
        <fullName evidence="11">Probable nicotinate-nucleotide adenylyltransferase</fullName>
        <ecNumber evidence="11">2.7.7.18</ecNumber>
    </recommendedName>
    <alternativeName>
        <fullName evidence="11">Deamido-NAD(+) diphosphorylase</fullName>
    </alternativeName>
    <alternativeName>
        <fullName evidence="11">Deamido-NAD(+) pyrophosphorylase</fullName>
    </alternativeName>
    <alternativeName>
        <fullName evidence="11">Nicotinate mononucleotide adenylyltransferase</fullName>
        <shortName evidence="11">NaMN adenylyltransferase</shortName>
    </alternativeName>
</protein>
<evidence type="ECO:0000256" key="11">
    <source>
        <dbReference type="HAMAP-Rule" id="MF_00244"/>
    </source>
</evidence>
<comment type="catalytic activity">
    <reaction evidence="10 11">
        <text>nicotinate beta-D-ribonucleotide + ATP + H(+) = deamido-NAD(+) + diphosphate</text>
        <dbReference type="Rhea" id="RHEA:22860"/>
        <dbReference type="ChEBI" id="CHEBI:15378"/>
        <dbReference type="ChEBI" id="CHEBI:30616"/>
        <dbReference type="ChEBI" id="CHEBI:33019"/>
        <dbReference type="ChEBI" id="CHEBI:57502"/>
        <dbReference type="ChEBI" id="CHEBI:58437"/>
        <dbReference type="EC" id="2.7.7.18"/>
    </reaction>
</comment>
<keyword evidence="14" id="KW-1185">Reference proteome</keyword>
<organism evidence="13 14">
    <name type="scientific">Sneathiella marina</name>
    <dbReference type="NCBI Taxonomy" id="2950108"/>
    <lineage>
        <taxon>Bacteria</taxon>
        <taxon>Pseudomonadati</taxon>
        <taxon>Pseudomonadota</taxon>
        <taxon>Alphaproteobacteria</taxon>
        <taxon>Sneathiellales</taxon>
        <taxon>Sneathiellaceae</taxon>
        <taxon>Sneathiella</taxon>
    </lineage>
</organism>